<proteinExistence type="predicted"/>
<protein>
    <submittedName>
        <fullName evidence="1">Uncharacterized protein</fullName>
    </submittedName>
</protein>
<dbReference type="AlphaFoldDB" id="X0XR01"/>
<dbReference type="EMBL" id="BARS01056769">
    <property type="protein sequence ID" value="GAG45599.1"/>
    <property type="molecule type" value="Genomic_DNA"/>
</dbReference>
<gene>
    <name evidence="1" type="ORF">S01H1_83487</name>
</gene>
<organism evidence="1">
    <name type="scientific">marine sediment metagenome</name>
    <dbReference type="NCBI Taxonomy" id="412755"/>
    <lineage>
        <taxon>unclassified sequences</taxon>
        <taxon>metagenomes</taxon>
        <taxon>ecological metagenomes</taxon>
    </lineage>
</organism>
<name>X0XR01_9ZZZZ</name>
<reference evidence="1" key="1">
    <citation type="journal article" date="2014" name="Front. Microbiol.">
        <title>High frequency of phylogenetically diverse reductive dehalogenase-homologous genes in deep subseafloor sedimentary metagenomes.</title>
        <authorList>
            <person name="Kawai M."/>
            <person name="Futagami T."/>
            <person name="Toyoda A."/>
            <person name="Takaki Y."/>
            <person name="Nishi S."/>
            <person name="Hori S."/>
            <person name="Arai W."/>
            <person name="Tsubouchi T."/>
            <person name="Morono Y."/>
            <person name="Uchiyama I."/>
            <person name="Ito T."/>
            <person name="Fujiyama A."/>
            <person name="Inagaki F."/>
            <person name="Takami H."/>
        </authorList>
    </citation>
    <scope>NUCLEOTIDE SEQUENCE</scope>
    <source>
        <strain evidence="1">Expedition CK06-06</strain>
    </source>
</reference>
<evidence type="ECO:0000313" key="1">
    <source>
        <dbReference type="EMBL" id="GAG45599.1"/>
    </source>
</evidence>
<sequence>MLVLAVLTVGVVAAETADRKPGGGPAPRGLFHPKDAAVSGEMRHKFVWRDACGNSMDDHQLAG</sequence>
<comment type="caution">
    <text evidence="1">The sequence shown here is derived from an EMBL/GenBank/DDBJ whole genome shotgun (WGS) entry which is preliminary data.</text>
</comment>
<accession>X0XR01</accession>
<feature type="non-terminal residue" evidence="1">
    <location>
        <position position="63"/>
    </location>
</feature>